<evidence type="ECO:0000313" key="1">
    <source>
        <dbReference type="EMBL" id="BAO94183.1"/>
    </source>
</evidence>
<dbReference type="AlphaFoldDB" id="A0A060PJT6"/>
<dbReference type="KEGG" id="buo:BRPE64_ECDS03010"/>
<evidence type="ECO:0000313" key="2">
    <source>
        <dbReference type="Proteomes" id="UP000013966"/>
    </source>
</evidence>
<keyword evidence="2" id="KW-1185">Reference proteome</keyword>
<keyword evidence="1" id="KW-0614">Plasmid</keyword>
<accession>A0A060PJT6</accession>
<geneLocation type="plasmid" evidence="1 2">
    <name>p2</name>
</geneLocation>
<organism evidence="1 2">
    <name type="scientific">Caballeronia insecticola</name>
    <dbReference type="NCBI Taxonomy" id="758793"/>
    <lineage>
        <taxon>Bacteria</taxon>
        <taxon>Pseudomonadati</taxon>
        <taxon>Pseudomonadota</taxon>
        <taxon>Betaproteobacteria</taxon>
        <taxon>Burkholderiales</taxon>
        <taxon>Burkholderiaceae</taxon>
        <taxon>Caballeronia</taxon>
    </lineage>
</organism>
<gene>
    <name evidence="1" type="ORF">BRPE64_ECDS03010</name>
</gene>
<name>A0A060PJT6_9BURK</name>
<sequence>MLGSRSISRTLKRWSKRRDRERLAWEIDNSGGMSVTDNHGENTQTEIAAVTSQTTVPATRQRLLDVFDRREG</sequence>
<dbReference type="HOGENOM" id="CLU_2714593_0_0_4"/>
<dbReference type="EMBL" id="AP013062">
    <property type="protein sequence ID" value="BAO94183.1"/>
    <property type="molecule type" value="Genomic_DNA"/>
</dbReference>
<reference evidence="1 2" key="1">
    <citation type="journal article" date="2013" name="Genome Announc.">
        <title>Complete Genome Sequence of Burkholderia sp. Strain RPE64, Bacterial Symbiont of the Bean Bug Riptortus pedestris.</title>
        <authorList>
            <person name="Shibata T.F."/>
            <person name="Maeda T."/>
            <person name="Nikoh N."/>
            <person name="Yamaguchi K."/>
            <person name="Oshima K."/>
            <person name="Hattori M."/>
            <person name="Nishiyama T."/>
            <person name="Hasebe M."/>
            <person name="Fukatsu T."/>
            <person name="Kikuchi Y."/>
            <person name="Shigenobu S."/>
        </authorList>
    </citation>
    <scope>NUCLEOTIDE SEQUENCE [LARGE SCALE GENOMIC DNA]</scope>
    <source>
        <plasmid evidence="1 2">p2</plasmid>
    </source>
</reference>
<reference evidence="1 2" key="2">
    <citation type="journal article" date="2018" name="Int. J. Syst. Evol. Microbiol.">
        <title>Burkholderia insecticola sp. nov., a gut symbiotic bacterium of the bean bug Riptortus pedestris.</title>
        <authorList>
            <person name="Takeshita K."/>
            <person name="Tamaki H."/>
            <person name="Ohbayashi T."/>
            <person name="Meng X.-Y."/>
            <person name="Sone T."/>
            <person name="Mitani Y."/>
            <person name="Peeters C."/>
            <person name="Kikuchi Y."/>
            <person name="Vandamme P."/>
        </authorList>
    </citation>
    <scope>NUCLEOTIDE SEQUENCE [LARGE SCALE GENOMIC DNA]</scope>
    <source>
        <strain evidence="1">RPE64</strain>
        <plasmid evidence="1 2">p2</plasmid>
    </source>
</reference>
<dbReference type="Proteomes" id="UP000013966">
    <property type="component" value="Plasmid p2"/>
</dbReference>
<proteinExistence type="predicted"/>
<protein>
    <submittedName>
        <fullName evidence="1">Uncharacterized protein</fullName>
    </submittedName>
</protein>